<dbReference type="Pfam" id="PF02630">
    <property type="entry name" value="SCO1-SenC"/>
    <property type="match status" value="1"/>
</dbReference>
<comment type="subcellular location">
    <subcellularLocation>
        <location evidence="1 8">Mitochondrion inner membrane</location>
    </subcellularLocation>
</comment>
<keyword evidence="7 9" id="KW-0472">Membrane</keyword>
<evidence type="ECO:0000256" key="1">
    <source>
        <dbReference type="ARBA" id="ARBA00004273"/>
    </source>
</evidence>
<dbReference type="PANTHER" id="PTHR12151">
    <property type="entry name" value="ELECTRON TRANSPORT PROTIN SCO1/SENC FAMILY MEMBER"/>
    <property type="match status" value="1"/>
</dbReference>
<evidence type="ECO:0000259" key="10">
    <source>
        <dbReference type="PROSITE" id="PS51352"/>
    </source>
</evidence>
<evidence type="ECO:0000256" key="2">
    <source>
        <dbReference type="ARBA" id="ARBA00010996"/>
    </source>
</evidence>
<evidence type="ECO:0000256" key="7">
    <source>
        <dbReference type="ARBA" id="ARBA00023136"/>
    </source>
</evidence>
<protein>
    <submittedName>
        <fullName evidence="11">G12208 protein</fullName>
    </submittedName>
</protein>
<feature type="domain" description="Thioredoxin" evidence="10">
    <location>
        <begin position="105"/>
        <end position="267"/>
    </location>
</feature>
<dbReference type="PROSITE" id="PS51352">
    <property type="entry name" value="THIOREDOXIN_2"/>
    <property type="match status" value="1"/>
</dbReference>
<evidence type="ECO:0000256" key="8">
    <source>
        <dbReference type="PIRNR" id="PIRNR037736"/>
    </source>
</evidence>
<dbReference type="Proteomes" id="UP001497392">
    <property type="component" value="Unassembled WGS sequence"/>
</dbReference>
<dbReference type="InterPro" id="IPR013766">
    <property type="entry name" value="Thioredoxin_domain"/>
</dbReference>
<keyword evidence="6 8" id="KW-0496">Mitochondrion</keyword>
<dbReference type="Gene3D" id="3.40.30.10">
    <property type="entry name" value="Glutaredoxin"/>
    <property type="match status" value="1"/>
</dbReference>
<keyword evidence="4 8" id="KW-0999">Mitochondrion inner membrane</keyword>
<dbReference type="InterPro" id="IPR036249">
    <property type="entry name" value="Thioredoxin-like_sf"/>
</dbReference>
<organism evidence="11 12">
    <name type="scientific">Coccomyxa viridis</name>
    <dbReference type="NCBI Taxonomy" id="1274662"/>
    <lineage>
        <taxon>Eukaryota</taxon>
        <taxon>Viridiplantae</taxon>
        <taxon>Chlorophyta</taxon>
        <taxon>core chlorophytes</taxon>
        <taxon>Trebouxiophyceae</taxon>
        <taxon>Trebouxiophyceae incertae sedis</taxon>
        <taxon>Coccomyxaceae</taxon>
        <taxon>Coccomyxa</taxon>
    </lineage>
</organism>
<name>A0ABP1GCG6_9CHLO</name>
<evidence type="ECO:0000256" key="9">
    <source>
        <dbReference type="SAM" id="Phobius"/>
    </source>
</evidence>
<sequence length="267" mass="29690">MSARQLLHARRSLALARHALIGTKSVESTPSVFAHIEEAVCSRHASLPPRYTRGFAAQGKVVQSRGPVSYISLALTLGTGAGLLWYYSHVRDKKLSGIRAKEETVGVAAIGGPFELVDQNNRPFTDKDLHGKHSLLYFGFTHCPDICPDELVKLAAAIDDVEKRTGKQVQPVFISVDPERDSVEKVREYVKGFHPRMIGLTGTIEKVKEAARAYRVYYTKTNDDPEDYLVDHSIIMYLLDPQAQFMAFYGKNLGKAELTDKISKAIV</sequence>
<keyword evidence="9" id="KW-0812">Transmembrane</keyword>
<dbReference type="CDD" id="cd02968">
    <property type="entry name" value="SCO"/>
    <property type="match status" value="1"/>
</dbReference>
<accession>A0ABP1GCG6</accession>
<comment type="caution">
    <text evidence="11">The sequence shown here is derived from an EMBL/GenBank/DDBJ whole genome shotgun (WGS) entry which is preliminary data.</text>
</comment>
<dbReference type="PANTHER" id="PTHR12151:SF5">
    <property type="entry name" value="AT19154P"/>
    <property type="match status" value="1"/>
</dbReference>
<dbReference type="InterPro" id="IPR003782">
    <property type="entry name" value="SCO1/SenC"/>
</dbReference>
<keyword evidence="9" id="KW-1133">Transmembrane helix</keyword>
<evidence type="ECO:0000256" key="3">
    <source>
        <dbReference type="ARBA" id="ARBA00022723"/>
    </source>
</evidence>
<reference evidence="11 12" key="1">
    <citation type="submission" date="2024-06" db="EMBL/GenBank/DDBJ databases">
        <authorList>
            <person name="Kraege A."/>
            <person name="Thomma B."/>
        </authorList>
    </citation>
    <scope>NUCLEOTIDE SEQUENCE [LARGE SCALE GENOMIC DNA]</scope>
</reference>
<keyword evidence="3" id="KW-0479">Metal-binding</keyword>
<evidence type="ECO:0000313" key="11">
    <source>
        <dbReference type="EMBL" id="CAL5228975.1"/>
    </source>
</evidence>
<comment type="similarity">
    <text evidence="2 8">Belongs to the SCO1/2 family.</text>
</comment>
<dbReference type="PIRSF" id="PIRSF037736">
    <property type="entry name" value="SCO1"/>
    <property type="match status" value="1"/>
</dbReference>
<feature type="transmembrane region" description="Helical" evidence="9">
    <location>
        <begin position="68"/>
        <end position="87"/>
    </location>
</feature>
<evidence type="ECO:0000256" key="5">
    <source>
        <dbReference type="ARBA" id="ARBA00023008"/>
    </source>
</evidence>
<evidence type="ECO:0000313" key="12">
    <source>
        <dbReference type="Proteomes" id="UP001497392"/>
    </source>
</evidence>
<dbReference type="InterPro" id="IPR017276">
    <property type="entry name" value="Synth_of_cyt-c-oxidase_Sco1/2"/>
</dbReference>
<keyword evidence="12" id="KW-1185">Reference proteome</keyword>
<dbReference type="SUPFAM" id="SSF52833">
    <property type="entry name" value="Thioredoxin-like"/>
    <property type="match status" value="1"/>
</dbReference>
<proteinExistence type="inferred from homology"/>
<dbReference type="EMBL" id="CAXHTA020000019">
    <property type="protein sequence ID" value="CAL5228975.1"/>
    <property type="molecule type" value="Genomic_DNA"/>
</dbReference>
<gene>
    <name evidence="11" type="primary">g12208</name>
    <name evidence="11" type="ORF">VP750_LOCUS10881</name>
</gene>
<keyword evidence="5" id="KW-0186">Copper</keyword>
<evidence type="ECO:0000256" key="6">
    <source>
        <dbReference type="ARBA" id="ARBA00023128"/>
    </source>
</evidence>
<evidence type="ECO:0000256" key="4">
    <source>
        <dbReference type="ARBA" id="ARBA00022792"/>
    </source>
</evidence>